<accession>A0A2U3QF95</accession>
<name>A0A2U3QF95_9BACT</name>
<dbReference type="EMBL" id="OUUY01000049">
    <property type="protein sequence ID" value="SPP99979.1"/>
    <property type="molecule type" value="Genomic_DNA"/>
</dbReference>
<evidence type="ECO:0000313" key="2">
    <source>
        <dbReference type="Proteomes" id="UP000245125"/>
    </source>
</evidence>
<gene>
    <name evidence="1" type="ORF">NBG4_1420002</name>
</gene>
<protein>
    <recommendedName>
        <fullName evidence="3">GAF domain-containing protein</fullName>
    </recommendedName>
</protein>
<dbReference type="Proteomes" id="UP000245125">
    <property type="component" value="Unassembled WGS sequence"/>
</dbReference>
<evidence type="ECO:0008006" key="3">
    <source>
        <dbReference type="Google" id="ProtNLM"/>
    </source>
</evidence>
<reference evidence="2" key="1">
    <citation type="submission" date="2018-03" db="EMBL/GenBank/DDBJ databases">
        <authorList>
            <person name="Zecchin S."/>
        </authorList>
    </citation>
    <scope>NUCLEOTIDE SEQUENCE [LARGE SCALE GENOMIC DNA]</scope>
</reference>
<organism evidence="1 2">
    <name type="scientific">Candidatus Sulfobium mesophilum</name>
    <dbReference type="NCBI Taxonomy" id="2016548"/>
    <lineage>
        <taxon>Bacteria</taxon>
        <taxon>Pseudomonadati</taxon>
        <taxon>Nitrospirota</taxon>
        <taxon>Nitrospiria</taxon>
        <taxon>Nitrospirales</taxon>
        <taxon>Nitrospiraceae</taxon>
        <taxon>Candidatus Sulfobium</taxon>
    </lineage>
</organism>
<dbReference type="AlphaFoldDB" id="A0A2U3QF95"/>
<evidence type="ECO:0000313" key="1">
    <source>
        <dbReference type="EMBL" id="SPP99979.1"/>
    </source>
</evidence>
<keyword evidence="2" id="KW-1185">Reference proteome</keyword>
<proteinExistence type="predicted"/>
<sequence length="108" mass="11803">MQGPLVKRPGNDALISLLSGTPKDCLIIPILIRGNVIALLYADNGNASVLTASLTYFDTLATMASLSFEIIMLRQKLLDLLVPTLQHQSPLDFSRLIPVSLLYAHRNS</sequence>